<dbReference type="STRING" id="81985.R0HQU8"/>
<dbReference type="Proteomes" id="UP000029121">
    <property type="component" value="Unassembled WGS sequence"/>
</dbReference>
<dbReference type="Pfam" id="PF01657">
    <property type="entry name" value="Stress-antifung"/>
    <property type="match status" value="2"/>
</dbReference>
<keyword evidence="3 6" id="KW-0732">Signal</keyword>
<accession>R0HQU8</accession>
<dbReference type="KEGG" id="crb:17891121"/>
<keyword evidence="9" id="KW-1185">Reference proteome</keyword>
<evidence type="ECO:0000256" key="2">
    <source>
        <dbReference type="ARBA" id="ARBA00022525"/>
    </source>
</evidence>
<evidence type="ECO:0000313" key="9">
    <source>
        <dbReference type="Proteomes" id="UP000029121"/>
    </source>
</evidence>
<dbReference type="Gene3D" id="3.30.430.20">
    <property type="entry name" value="Gnk2 domain, C-X8-C-X2-C motif"/>
    <property type="match status" value="2"/>
</dbReference>
<dbReference type="InterPro" id="IPR002902">
    <property type="entry name" value="GNK2"/>
</dbReference>
<gene>
    <name evidence="8" type="ORF">CARUB_v10015411mg</name>
</gene>
<dbReference type="OrthoDB" id="1909574at2759"/>
<comment type="subcellular location">
    <subcellularLocation>
        <location evidence="1">Secreted</location>
    </subcellularLocation>
</comment>
<keyword evidence="2" id="KW-0964">Secreted</keyword>
<dbReference type="InterPro" id="IPR050581">
    <property type="entry name" value="CRR_secretory_protein"/>
</dbReference>
<protein>
    <recommendedName>
        <fullName evidence="7">Gnk2-homologous domain-containing protein</fullName>
    </recommendedName>
</protein>
<evidence type="ECO:0000256" key="5">
    <source>
        <dbReference type="ARBA" id="ARBA00038515"/>
    </source>
</evidence>
<dbReference type="InterPro" id="IPR038408">
    <property type="entry name" value="GNK2_sf"/>
</dbReference>
<dbReference type="PANTHER" id="PTHR32411">
    <property type="entry name" value="CYSTEINE-RICH REPEAT SECRETORY PROTEIN 38-RELATED"/>
    <property type="match status" value="1"/>
</dbReference>
<name>R0HQU8_9BRAS</name>
<reference evidence="9" key="1">
    <citation type="journal article" date="2013" name="Nat. Genet.">
        <title>The Capsella rubella genome and the genomic consequences of rapid mating system evolution.</title>
        <authorList>
            <person name="Slotte T."/>
            <person name="Hazzouri K.M."/>
            <person name="Agren J.A."/>
            <person name="Koenig D."/>
            <person name="Maumus F."/>
            <person name="Guo Y.L."/>
            <person name="Steige K."/>
            <person name="Platts A.E."/>
            <person name="Escobar J.S."/>
            <person name="Newman L.K."/>
            <person name="Wang W."/>
            <person name="Mandakova T."/>
            <person name="Vello E."/>
            <person name="Smith L.M."/>
            <person name="Henz S.R."/>
            <person name="Steffen J."/>
            <person name="Takuno S."/>
            <person name="Brandvain Y."/>
            <person name="Coop G."/>
            <person name="Andolfatto P."/>
            <person name="Hu T.T."/>
            <person name="Blanchette M."/>
            <person name="Clark R.M."/>
            <person name="Quesneville H."/>
            <person name="Nordborg M."/>
            <person name="Gaut B.S."/>
            <person name="Lysak M.A."/>
            <person name="Jenkins J."/>
            <person name="Grimwood J."/>
            <person name="Chapman J."/>
            <person name="Prochnik S."/>
            <person name="Shu S."/>
            <person name="Rokhsar D."/>
            <person name="Schmutz J."/>
            <person name="Weigel D."/>
            <person name="Wright S.I."/>
        </authorList>
    </citation>
    <scope>NUCLEOTIDE SEQUENCE [LARGE SCALE GENOMIC DNA]</scope>
    <source>
        <strain evidence="9">cv. Monte Gargano</strain>
    </source>
</reference>
<evidence type="ECO:0000256" key="1">
    <source>
        <dbReference type="ARBA" id="ARBA00004613"/>
    </source>
</evidence>
<evidence type="ECO:0000256" key="4">
    <source>
        <dbReference type="ARBA" id="ARBA00022737"/>
    </source>
</evidence>
<dbReference type="EMBL" id="KB870807">
    <property type="protein sequence ID" value="EOA32159.1"/>
    <property type="molecule type" value="Genomic_DNA"/>
</dbReference>
<feature type="signal peptide" evidence="6">
    <location>
        <begin position="1"/>
        <end position="26"/>
    </location>
</feature>
<dbReference type="AlphaFoldDB" id="R0HQU8"/>
<keyword evidence="4" id="KW-0677">Repeat</keyword>
<feature type="domain" description="Gnk2-homologous" evidence="7">
    <location>
        <begin position="33"/>
        <end position="135"/>
    </location>
</feature>
<evidence type="ECO:0000313" key="8">
    <source>
        <dbReference type="EMBL" id="EOA32159.1"/>
    </source>
</evidence>
<dbReference type="PANTHER" id="PTHR32411:SF54">
    <property type="entry name" value="CYSTEINE-RICH REPEAT SECRETORY PROTEIN 29-RELATED"/>
    <property type="match status" value="1"/>
</dbReference>
<evidence type="ECO:0000256" key="3">
    <source>
        <dbReference type="ARBA" id="ARBA00022729"/>
    </source>
</evidence>
<feature type="chain" id="PRO_5004341903" description="Gnk2-homologous domain-containing protein" evidence="6">
    <location>
        <begin position="27"/>
        <end position="259"/>
    </location>
</feature>
<sequence>MYFSSSSINNFAVVAIHLLLIHSVSSLNITNVYLRHKCIVGEGKYKRGSEYEKNLNTLIQSTSAGNFRSGYDQVSHGKGPHSVTFMYQCRGDSYGPRCRSCYTTALSALRKRCPRNKGRIIWYDQCLIEISSILNKGKIDYDNNFCMSNTKNATGSSLEFKQKMVDFLLNLGMKATSEDNMDENNQALLYATGEERVGTTKLYAMVQCSKNLWLKTCYACLEWIILKESDCCDGKLGGRVFSTTCNYRYELYPFLEQTV</sequence>
<dbReference type="eggNOG" id="ENOG502QPWH">
    <property type="taxonomic scope" value="Eukaryota"/>
</dbReference>
<organism evidence="8 9">
    <name type="scientific">Capsella rubella</name>
    <dbReference type="NCBI Taxonomy" id="81985"/>
    <lineage>
        <taxon>Eukaryota</taxon>
        <taxon>Viridiplantae</taxon>
        <taxon>Streptophyta</taxon>
        <taxon>Embryophyta</taxon>
        <taxon>Tracheophyta</taxon>
        <taxon>Spermatophyta</taxon>
        <taxon>Magnoliopsida</taxon>
        <taxon>eudicotyledons</taxon>
        <taxon>Gunneridae</taxon>
        <taxon>Pentapetalae</taxon>
        <taxon>rosids</taxon>
        <taxon>malvids</taxon>
        <taxon>Brassicales</taxon>
        <taxon>Brassicaceae</taxon>
        <taxon>Camelineae</taxon>
        <taxon>Capsella</taxon>
    </lineage>
</organism>
<evidence type="ECO:0000259" key="7">
    <source>
        <dbReference type="PROSITE" id="PS51473"/>
    </source>
</evidence>
<proteinExistence type="inferred from homology"/>
<dbReference type="PROSITE" id="PS51473">
    <property type="entry name" value="GNK2"/>
    <property type="match status" value="2"/>
</dbReference>
<comment type="similarity">
    <text evidence="5">Belongs to the cysteine-rich repeat secretory protein family.</text>
</comment>
<feature type="domain" description="Gnk2-homologous" evidence="7">
    <location>
        <begin position="141"/>
        <end position="254"/>
    </location>
</feature>
<evidence type="ECO:0000256" key="6">
    <source>
        <dbReference type="SAM" id="SignalP"/>
    </source>
</evidence>
<dbReference type="CDD" id="cd23509">
    <property type="entry name" value="Gnk2-like"/>
    <property type="match status" value="2"/>
</dbReference>
<dbReference type="GO" id="GO:0005576">
    <property type="term" value="C:extracellular region"/>
    <property type="evidence" value="ECO:0007669"/>
    <property type="project" value="UniProtKB-SubCell"/>
</dbReference>